<evidence type="ECO:0000313" key="2">
    <source>
        <dbReference type="EMBL" id="CAD7687636.1"/>
    </source>
</evidence>
<proteinExistence type="predicted"/>
<keyword evidence="3" id="KW-1185">Reference proteome</keyword>
<feature type="region of interest" description="Disordered" evidence="1">
    <location>
        <begin position="19"/>
        <end position="132"/>
    </location>
</feature>
<reference evidence="2" key="1">
    <citation type="submission" date="2020-12" db="EMBL/GenBank/DDBJ databases">
        <authorList>
            <consortium name="Molecular Ecology Group"/>
        </authorList>
    </citation>
    <scope>NUCLEOTIDE SEQUENCE</scope>
    <source>
        <strain evidence="2">TBG_1078</strain>
    </source>
</reference>
<protein>
    <submittedName>
        <fullName evidence="2">(raccoon dog) hypothetical protein</fullName>
    </submittedName>
</protein>
<feature type="compositionally biased region" description="Basic residues" evidence="1">
    <location>
        <begin position="82"/>
        <end position="110"/>
    </location>
</feature>
<feature type="compositionally biased region" description="Basic and acidic residues" evidence="1">
    <location>
        <begin position="19"/>
        <end position="28"/>
    </location>
</feature>
<comment type="caution">
    <text evidence="2">The sequence shown here is derived from an EMBL/GenBank/DDBJ whole genome shotgun (WGS) entry which is preliminary data.</text>
</comment>
<dbReference type="Proteomes" id="UP000645828">
    <property type="component" value="Unassembled WGS sequence"/>
</dbReference>
<evidence type="ECO:0000256" key="1">
    <source>
        <dbReference type="SAM" id="MobiDB-lite"/>
    </source>
</evidence>
<organism evidence="2 3">
    <name type="scientific">Nyctereutes procyonoides</name>
    <name type="common">Raccoon dog</name>
    <name type="synonym">Canis procyonoides</name>
    <dbReference type="NCBI Taxonomy" id="34880"/>
    <lineage>
        <taxon>Eukaryota</taxon>
        <taxon>Metazoa</taxon>
        <taxon>Chordata</taxon>
        <taxon>Craniata</taxon>
        <taxon>Vertebrata</taxon>
        <taxon>Euteleostomi</taxon>
        <taxon>Mammalia</taxon>
        <taxon>Eutheria</taxon>
        <taxon>Laurasiatheria</taxon>
        <taxon>Carnivora</taxon>
        <taxon>Caniformia</taxon>
        <taxon>Canidae</taxon>
        <taxon>Nyctereutes</taxon>
    </lineage>
</organism>
<feature type="compositionally biased region" description="Low complexity" evidence="1">
    <location>
        <begin position="117"/>
        <end position="132"/>
    </location>
</feature>
<evidence type="ECO:0000313" key="3">
    <source>
        <dbReference type="Proteomes" id="UP000645828"/>
    </source>
</evidence>
<dbReference type="AlphaFoldDB" id="A0A811ZFR5"/>
<gene>
    <name evidence="2" type="ORF">NYPRO_LOCUS20429</name>
</gene>
<dbReference type="EMBL" id="CAJHUB010000764">
    <property type="protein sequence ID" value="CAD7687636.1"/>
    <property type="molecule type" value="Genomic_DNA"/>
</dbReference>
<accession>A0A811ZFR5</accession>
<name>A0A811ZFR5_NYCPR</name>
<sequence>MIFPSEVNKSIWEMKIAEIKSTDGEKQTRPLGCLPSPRRPRPRLPGPSGCGTRVRDGRTLHCGPRAAHGRSGAGVLGPSAGSRRRRRSSRLRRRRRRRRRRRARPKHTHPPHPPPRTSAGRWARAPPSAPEPRAAALGALLATSRGEEALRQRRRAAAGSDTCGSGCQWAPSTSVRLCGAGSSRQSGCQRQDMRSTGLLVLPLMDRHCALHFCWKNL</sequence>